<sequence length="110" mass="11286">MGHAEARPEPRPTHPAHVLVSSLGGEFTVTADHAHVGNPSSAAHHEAFAVAVLPNTPAPSVAALAVVVAAVAAVGFFGQQVRLSGRSPPRGLAAVLTGQDLLTRFCLSRR</sequence>
<gene>
    <name evidence="2" type="ORF">A5640_02970</name>
</gene>
<reference evidence="2 3" key="1">
    <citation type="submission" date="2016-06" db="EMBL/GenBank/DDBJ databases">
        <authorList>
            <person name="Kjaerup R.B."/>
            <person name="Dalgaard T.S."/>
            <person name="Juul-Madsen H.R."/>
        </authorList>
    </citation>
    <scope>NUCLEOTIDE SEQUENCE [LARGE SCALE GENOMIC DNA]</scope>
    <source>
        <strain evidence="2 3">1276495.2</strain>
    </source>
</reference>
<evidence type="ECO:0000313" key="2">
    <source>
        <dbReference type="EMBL" id="OBJ90345.1"/>
    </source>
</evidence>
<feature type="transmembrane region" description="Helical" evidence="1">
    <location>
        <begin position="58"/>
        <end position="77"/>
    </location>
</feature>
<evidence type="ECO:0000256" key="1">
    <source>
        <dbReference type="SAM" id="Phobius"/>
    </source>
</evidence>
<dbReference type="EMBL" id="LZLM01000013">
    <property type="protein sequence ID" value="OBJ90345.1"/>
    <property type="molecule type" value="Genomic_DNA"/>
</dbReference>
<evidence type="ECO:0000313" key="3">
    <source>
        <dbReference type="Proteomes" id="UP000093925"/>
    </source>
</evidence>
<proteinExistence type="predicted"/>
<keyword evidence="1" id="KW-1133">Transmembrane helix</keyword>
<dbReference type="AlphaFoldDB" id="A0A1A3KZC7"/>
<evidence type="ECO:0008006" key="4">
    <source>
        <dbReference type="Google" id="ProtNLM"/>
    </source>
</evidence>
<keyword evidence="1" id="KW-0472">Membrane</keyword>
<protein>
    <recommendedName>
        <fullName evidence="4">Lipoprotein LpqS</fullName>
    </recommendedName>
</protein>
<accession>A0A1A3KZC7</accession>
<dbReference type="Pfam" id="PF26327">
    <property type="entry name" value="LpqS"/>
    <property type="match status" value="1"/>
</dbReference>
<dbReference type="Proteomes" id="UP000093925">
    <property type="component" value="Unassembled WGS sequence"/>
</dbReference>
<organism evidence="2 3">
    <name type="scientific">Mycobacterium asiaticum</name>
    <dbReference type="NCBI Taxonomy" id="1790"/>
    <lineage>
        <taxon>Bacteria</taxon>
        <taxon>Bacillati</taxon>
        <taxon>Actinomycetota</taxon>
        <taxon>Actinomycetes</taxon>
        <taxon>Mycobacteriales</taxon>
        <taxon>Mycobacteriaceae</taxon>
        <taxon>Mycobacterium</taxon>
    </lineage>
</organism>
<comment type="caution">
    <text evidence="2">The sequence shown here is derived from an EMBL/GenBank/DDBJ whole genome shotgun (WGS) entry which is preliminary data.</text>
</comment>
<keyword evidence="1" id="KW-0812">Transmembrane</keyword>
<name>A0A1A3KZC7_MYCAS</name>
<dbReference type="InterPro" id="IPR058714">
    <property type="entry name" value="LpqS"/>
</dbReference>